<dbReference type="OrthoDB" id="581608at2"/>
<evidence type="ECO:0000256" key="2">
    <source>
        <dbReference type="ARBA" id="ARBA00005896"/>
    </source>
</evidence>
<dbReference type="InterPro" id="IPR003819">
    <property type="entry name" value="TauD/TfdA-like"/>
</dbReference>
<keyword evidence="6" id="KW-0408">Iron</keyword>
<dbReference type="Pfam" id="PF02668">
    <property type="entry name" value="TauD"/>
    <property type="match status" value="1"/>
</dbReference>
<dbReference type="RefSeq" id="WP_128512500.1">
    <property type="nucleotide sequence ID" value="NZ_QUAC01000483.1"/>
</dbReference>
<evidence type="ECO:0000256" key="3">
    <source>
        <dbReference type="ARBA" id="ARBA00022723"/>
    </source>
</evidence>
<keyword evidence="5" id="KW-0560">Oxidoreductase</keyword>
<evidence type="ECO:0000313" key="9">
    <source>
        <dbReference type="Proteomes" id="UP000262477"/>
    </source>
</evidence>
<evidence type="ECO:0000256" key="4">
    <source>
        <dbReference type="ARBA" id="ARBA00022964"/>
    </source>
</evidence>
<reference evidence="8 9" key="1">
    <citation type="submission" date="2018-08" db="EMBL/GenBank/DDBJ databases">
        <title>Streptomyces NEAU-D10 sp. nov., a novel Actinomycete isolated from soil.</title>
        <authorList>
            <person name="Jin L."/>
        </authorList>
    </citation>
    <scope>NUCLEOTIDE SEQUENCE [LARGE SCALE GENOMIC DNA]</scope>
    <source>
        <strain evidence="8 9">NEAU-D10</strain>
    </source>
</reference>
<accession>A0A371PQM4</accession>
<dbReference type="InterPro" id="IPR051323">
    <property type="entry name" value="AtsK-like"/>
</dbReference>
<dbReference type="InterPro" id="IPR042098">
    <property type="entry name" value="TauD-like_sf"/>
</dbReference>
<dbReference type="Proteomes" id="UP000262477">
    <property type="component" value="Unassembled WGS sequence"/>
</dbReference>
<dbReference type="GO" id="GO:0046872">
    <property type="term" value="F:metal ion binding"/>
    <property type="evidence" value="ECO:0007669"/>
    <property type="project" value="UniProtKB-KW"/>
</dbReference>
<dbReference type="Gene3D" id="3.60.130.10">
    <property type="entry name" value="Clavaminate synthase-like"/>
    <property type="match status" value="1"/>
</dbReference>
<feature type="domain" description="TauD/TfdA-like" evidence="7">
    <location>
        <begin position="13"/>
        <end position="269"/>
    </location>
</feature>
<dbReference type="PANTHER" id="PTHR30468">
    <property type="entry name" value="ALPHA-KETOGLUTARATE-DEPENDENT SULFONATE DIOXYGENASE"/>
    <property type="match status" value="1"/>
</dbReference>
<comment type="similarity">
    <text evidence="2">Belongs to the TfdA dioxygenase family.</text>
</comment>
<keyword evidence="4 8" id="KW-0223">Dioxygenase</keyword>
<comment type="caution">
    <text evidence="8">The sequence shown here is derived from an EMBL/GenBank/DDBJ whole genome shotgun (WGS) entry which is preliminary data.</text>
</comment>
<dbReference type="SUPFAM" id="SSF51197">
    <property type="entry name" value="Clavaminate synthase-like"/>
    <property type="match status" value="1"/>
</dbReference>
<dbReference type="GO" id="GO:0016706">
    <property type="term" value="F:2-oxoglutarate-dependent dioxygenase activity"/>
    <property type="evidence" value="ECO:0007669"/>
    <property type="project" value="TreeGrafter"/>
</dbReference>
<evidence type="ECO:0000256" key="1">
    <source>
        <dbReference type="ARBA" id="ARBA00001954"/>
    </source>
</evidence>
<evidence type="ECO:0000256" key="5">
    <source>
        <dbReference type="ARBA" id="ARBA00023002"/>
    </source>
</evidence>
<sequence>MTETLLPQTGVTVTPLATNIGAEIGGVDASGPLDDATVAQIRAALLTHKVIFLRDQDLAYDAQAAFAGRFGKLPLGHPIYSAPEGRPNLREMDSKQGTRASHWHTDLTFIERPPAFAFLHSNVIPPVGGDTVFWANAASAYQRMPPELRDFADRLRIVHSNDCDFTDDTVIERGHYIATPYEAEHPAVRVHTETGERSLLLGGFARRVVGYGPEASRDIIRLLQRYLTRPEQTFRWQWRVGDIAIWDNQATAHYAIYDYGNKYRHGERLTVVAPVPVGVDGRPSEALRGDTTAYGTSRD</sequence>
<protein>
    <submittedName>
        <fullName evidence="8">TauD/TfdA family dioxygenase</fullName>
    </submittedName>
</protein>
<name>A0A371PQM4_STRIH</name>
<organism evidence="8 9">
    <name type="scientific">Streptomyces inhibens</name>
    <dbReference type="NCBI Taxonomy" id="2293571"/>
    <lineage>
        <taxon>Bacteria</taxon>
        <taxon>Bacillati</taxon>
        <taxon>Actinomycetota</taxon>
        <taxon>Actinomycetes</taxon>
        <taxon>Kitasatosporales</taxon>
        <taxon>Streptomycetaceae</taxon>
        <taxon>Streptomyces</taxon>
    </lineage>
</organism>
<proteinExistence type="inferred from homology"/>
<dbReference type="GO" id="GO:0005737">
    <property type="term" value="C:cytoplasm"/>
    <property type="evidence" value="ECO:0007669"/>
    <property type="project" value="TreeGrafter"/>
</dbReference>
<dbReference type="AlphaFoldDB" id="A0A371PQM4"/>
<keyword evidence="3" id="KW-0479">Metal-binding</keyword>
<comment type="cofactor">
    <cofactor evidence="1">
        <name>Fe(2+)</name>
        <dbReference type="ChEBI" id="CHEBI:29033"/>
    </cofactor>
</comment>
<dbReference type="PANTHER" id="PTHR30468:SF5">
    <property type="entry name" value="ALPHA-KETOGLUTARATE-DEPENDENT SULFATE ESTER DIOXYGENASE"/>
    <property type="match status" value="1"/>
</dbReference>
<keyword evidence="9" id="KW-1185">Reference proteome</keyword>
<evidence type="ECO:0000256" key="6">
    <source>
        <dbReference type="ARBA" id="ARBA00023004"/>
    </source>
</evidence>
<evidence type="ECO:0000259" key="7">
    <source>
        <dbReference type="Pfam" id="PF02668"/>
    </source>
</evidence>
<evidence type="ECO:0000313" key="8">
    <source>
        <dbReference type="EMBL" id="REK84491.1"/>
    </source>
</evidence>
<gene>
    <name evidence="8" type="ORF">DY245_42770</name>
</gene>
<dbReference type="EMBL" id="QUAC01000483">
    <property type="protein sequence ID" value="REK84491.1"/>
    <property type="molecule type" value="Genomic_DNA"/>
</dbReference>